<accession>A0A1H4KD20</accession>
<comment type="similarity">
    <text evidence="5">Belongs to the 4-toluene sulfonate uptake permease (TSUP) (TC 2.A.102) family.</text>
</comment>
<keyword evidence="2 5" id="KW-0812">Transmembrane</keyword>
<evidence type="ECO:0000256" key="2">
    <source>
        <dbReference type="ARBA" id="ARBA00022692"/>
    </source>
</evidence>
<keyword evidence="4 5" id="KW-0472">Membrane</keyword>
<feature type="transmembrane region" description="Helical" evidence="5">
    <location>
        <begin position="41"/>
        <end position="59"/>
    </location>
</feature>
<feature type="transmembrane region" description="Helical" evidence="5">
    <location>
        <begin position="71"/>
        <end position="91"/>
    </location>
</feature>
<organism evidence="6 7">
    <name type="scientific">Terriglobus roseus</name>
    <dbReference type="NCBI Taxonomy" id="392734"/>
    <lineage>
        <taxon>Bacteria</taxon>
        <taxon>Pseudomonadati</taxon>
        <taxon>Acidobacteriota</taxon>
        <taxon>Terriglobia</taxon>
        <taxon>Terriglobales</taxon>
        <taxon>Acidobacteriaceae</taxon>
        <taxon>Terriglobus</taxon>
    </lineage>
</organism>
<dbReference type="AlphaFoldDB" id="A0A1H4KD20"/>
<feature type="transmembrane region" description="Helical" evidence="5">
    <location>
        <begin position="97"/>
        <end position="115"/>
    </location>
</feature>
<dbReference type="PANTHER" id="PTHR43701:SF2">
    <property type="entry name" value="MEMBRANE TRANSPORTER PROTEIN YJNA-RELATED"/>
    <property type="match status" value="1"/>
</dbReference>
<evidence type="ECO:0000256" key="5">
    <source>
        <dbReference type="RuleBase" id="RU363041"/>
    </source>
</evidence>
<evidence type="ECO:0000256" key="4">
    <source>
        <dbReference type="ARBA" id="ARBA00023136"/>
    </source>
</evidence>
<name>A0A1H4KD20_9BACT</name>
<dbReference type="InterPro" id="IPR002781">
    <property type="entry name" value="TM_pro_TauE-like"/>
</dbReference>
<protein>
    <recommendedName>
        <fullName evidence="5">Probable membrane transporter protein</fullName>
    </recommendedName>
</protein>
<dbReference type="InterPro" id="IPR051598">
    <property type="entry name" value="TSUP/Inactive_protease-like"/>
</dbReference>
<dbReference type="Proteomes" id="UP000182409">
    <property type="component" value="Unassembled WGS sequence"/>
</dbReference>
<keyword evidence="3 5" id="KW-1133">Transmembrane helix</keyword>
<feature type="transmembrane region" description="Helical" evidence="5">
    <location>
        <begin position="7"/>
        <end position="35"/>
    </location>
</feature>
<evidence type="ECO:0000256" key="1">
    <source>
        <dbReference type="ARBA" id="ARBA00004141"/>
    </source>
</evidence>
<reference evidence="6 7" key="1">
    <citation type="submission" date="2016-10" db="EMBL/GenBank/DDBJ databases">
        <authorList>
            <person name="de Groot N.N."/>
        </authorList>
    </citation>
    <scope>NUCLEOTIDE SEQUENCE [LARGE SCALE GENOMIC DNA]</scope>
    <source>
        <strain evidence="6 7">AB35.6</strain>
    </source>
</reference>
<sequence>MLGGLALGIAVGSVSGLIGLGGGVFLIPALTFFYGMSQKRAQGTSIATLLLPVGALAFWSYYKQGHADLKLALFIAIGFTIGGWFGGQYAQHLSDTALRRGFALLLVALAVKLFMQR</sequence>
<evidence type="ECO:0000313" key="7">
    <source>
        <dbReference type="Proteomes" id="UP000182409"/>
    </source>
</evidence>
<proteinExistence type="inferred from homology"/>
<keyword evidence="5" id="KW-1003">Cell membrane</keyword>
<dbReference type="Pfam" id="PF01925">
    <property type="entry name" value="TauE"/>
    <property type="match status" value="1"/>
</dbReference>
<dbReference type="GO" id="GO:0005886">
    <property type="term" value="C:plasma membrane"/>
    <property type="evidence" value="ECO:0007669"/>
    <property type="project" value="UniProtKB-SubCell"/>
</dbReference>
<dbReference type="PANTHER" id="PTHR43701">
    <property type="entry name" value="MEMBRANE TRANSPORTER PROTEIN MJ0441-RELATED"/>
    <property type="match status" value="1"/>
</dbReference>
<evidence type="ECO:0000256" key="3">
    <source>
        <dbReference type="ARBA" id="ARBA00022989"/>
    </source>
</evidence>
<gene>
    <name evidence="6" type="ORF">SAMN05443244_1113</name>
</gene>
<dbReference type="EMBL" id="FNSD01000001">
    <property type="protein sequence ID" value="SEB55842.1"/>
    <property type="molecule type" value="Genomic_DNA"/>
</dbReference>
<evidence type="ECO:0000313" key="6">
    <source>
        <dbReference type="EMBL" id="SEB55842.1"/>
    </source>
</evidence>
<comment type="subcellular location">
    <subcellularLocation>
        <location evidence="5">Cell membrane</location>
        <topology evidence="5">Multi-pass membrane protein</topology>
    </subcellularLocation>
    <subcellularLocation>
        <location evidence="1">Membrane</location>
        <topology evidence="1">Multi-pass membrane protein</topology>
    </subcellularLocation>
</comment>